<proteinExistence type="predicted"/>
<evidence type="ECO:0000259" key="1">
    <source>
        <dbReference type="Pfam" id="PF02464"/>
    </source>
</evidence>
<protein>
    <submittedName>
        <fullName evidence="2">Molybdopterin binding motif, CinA N-terminal domain / C-terminal domain of CinA type S</fullName>
    </submittedName>
</protein>
<name>A0A1W1CEH8_9ZZZZ</name>
<reference evidence="2" key="1">
    <citation type="submission" date="2016-10" db="EMBL/GenBank/DDBJ databases">
        <authorList>
            <person name="de Groot N.N."/>
        </authorList>
    </citation>
    <scope>NUCLEOTIDE SEQUENCE</scope>
</reference>
<organism evidence="2">
    <name type="scientific">hydrothermal vent metagenome</name>
    <dbReference type="NCBI Taxonomy" id="652676"/>
    <lineage>
        <taxon>unclassified sequences</taxon>
        <taxon>metagenomes</taxon>
        <taxon>ecological metagenomes</taxon>
    </lineage>
</organism>
<sequence>MNEAKQIIDYLTKHHQTISFAESCTGGRIASAFTAISGASAVLNGSCVTYSNDIKEQWLGVKHQTLLDHGAVSKKCVKEMLIGIRDMANSHYAIAVSGIAGPTGGTADKPVGTVYIGILTPNTSSVKLYNFNGNREEIQQKATISAIGWLKEEIELSR</sequence>
<dbReference type="NCBIfam" id="TIGR00199">
    <property type="entry name" value="PncC_domain"/>
    <property type="match status" value="1"/>
</dbReference>
<dbReference type="InterPro" id="IPR008136">
    <property type="entry name" value="CinA_C"/>
</dbReference>
<dbReference type="SUPFAM" id="SSF142433">
    <property type="entry name" value="CinA-like"/>
    <property type="match status" value="1"/>
</dbReference>
<gene>
    <name evidence="2" type="ORF">MNB_SV-6-1509</name>
</gene>
<dbReference type="EMBL" id="FPHC01000070">
    <property type="protein sequence ID" value="SFV64270.1"/>
    <property type="molecule type" value="Genomic_DNA"/>
</dbReference>
<dbReference type="InterPro" id="IPR036653">
    <property type="entry name" value="CinA-like_C"/>
</dbReference>
<dbReference type="AlphaFoldDB" id="A0A1W1CEH8"/>
<accession>A0A1W1CEH8</accession>
<dbReference type="Gene3D" id="3.90.950.20">
    <property type="entry name" value="CinA-like"/>
    <property type="match status" value="1"/>
</dbReference>
<evidence type="ECO:0000313" key="2">
    <source>
        <dbReference type="EMBL" id="SFV64270.1"/>
    </source>
</evidence>
<feature type="domain" description="CinA C-terminal" evidence="1">
    <location>
        <begin position="4"/>
        <end position="153"/>
    </location>
</feature>
<dbReference type="Pfam" id="PF02464">
    <property type="entry name" value="CinA"/>
    <property type="match status" value="1"/>
</dbReference>